<feature type="compositionally biased region" description="Polar residues" evidence="1">
    <location>
        <begin position="227"/>
        <end position="244"/>
    </location>
</feature>
<feature type="compositionally biased region" description="Polar residues" evidence="1">
    <location>
        <begin position="198"/>
        <end position="213"/>
    </location>
</feature>
<dbReference type="Proteomes" id="UP001054945">
    <property type="component" value="Unassembled WGS sequence"/>
</dbReference>
<evidence type="ECO:0000313" key="2">
    <source>
        <dbReference type="EMBL" id="GIZ02844.1"/>
    </source>
</evidence>
<accession>A0AAV4Y9L2</accession>
<sequence>MKKSPPAIDFDSLIKNSVSANKVNSIPLKKTSPNILEKTKYNEEEGVKHPSNVESIIIPPKRKRGRPPRLAEKPKIYESEAEKQPNLKNKISQRSNKLVANIKRVQIENRNENQVNQSENQVNQSEEQVNQSKEQVNQNEEQVKSDEQVNQNENKNLTNLIQHNVEEQKHKFASKSSIAEESLVTSSQKITASTVQEMTSSPLQCSESVIQTQDISISDPPESISSHVEQPNNISKSYPKTSDIESLNASKYEDKSLSETSSPVVIKRPRGRPRKVILQYLVRQIHWHLHLLYHLPI</sequence>
<gene>
    <name evidence="2" type="ORF">CEXT_451411</name>
</gene>
<dbReference type="EMBL" id="BPLR01018869">
    <property type="protein sequence ID" value="GIZ02844.1"/>
    <property type="molecule type" value="Genomic_DNA"/>
</dbReference>
<keyword evidence="3" id="KW-1185">Reference proteome</keyword>
<feature type="region of interest" description="Disordered" evidence="1">
    <location>
        <begin position="40"/>
        <end position="95"/>
    </location>
</feature>
<feature type="compositionally biased region" description="Low complexity" evidence="1">
    <location>
        <begin position="112"/>
        <end position="132"/>
    </location>
</feature>
<feature type="region of interest" description="Disordered" evidence="1">
    <location>
        <begin position="109"/>
        <end position="149"/>
    </location>
</feature>
<organism evidence="2 3">
    <name type="scientific">Caerostris extrusa</name>
    <name type="common">Bark spider</name>
    <name type="synonym">Caerostris bankana</name>
    <dbReference type="NCBI Taxonomy" id="172846"/>
    <lineage>
        <taxon>Eukaryota</taxon>
        <taxon>Metazoa</taxon>
        <taxon>Ecdysozoa</taxon>
        <taxon>Arthropoda</taxon>
        <taxon>Chelicerata</taxon>
        <taxon>Arachnida</taxon>
        <taxon>Araneae</taxon>
        <taxon>Araneomorphae</taxon>
        <taxon>Entelegynae</taxon>
        <taxon>Araneoidea</taxon>
        <taxon>Araneidae</taxon>
        <taxon>Caerostris</taxon>
    </lineage>
</organism>
<proteinExistence type="predicted"/>
<dbReference type="InterPro" id="IPR017956">
    <property type="entry name" value="AT_hook_DNA-bd_motif"/>
</dbReference>
<feature type="region of interest" description="Disordered" evidence="1">
    <location>
        <begin position="198"/>
        <end position="244"/>
    </location>
</feature>
<evidence type="ECO:0000313" key="3">
    <source>
        <dbReference type="Proteomes" id="UP001054945"/>
    </source>
</evidence>
<evidence type="ECO:0000256" key="1">
    <source>
        <dbReference type="SAM" id="MobiDB-lite"/>
    </source>
</evidence>
<protein>
    <submittedName>
        <fullName evidence="2">Uncharacterized protein</fullName>
    </submittedName>
</protein>
<dbReference type="AlphaFoldDB" id="A0AAV4Y9L2"/>
<dbReference type="Pfam" id="PF02178">
    <property type="entry name" value="AT_hook"/>
    <property type="match status" value="2"/>
</dbReference>
<feature type="compositionally biased region" description="Basic and acidic residues" evidence="1">
    <location>
        <begin position="69"/>
        <end position="85"/>
    </location>
</feature>
<comment type="caution">
    <text evidence="2">The sequence shown here is derived from an EMBL/GenBank/DDBJ whole genome shotgun (WGS) entry which is preliminary data.</text>
</comment>
<dbReference type="SMART" id="SM00384">
    <property type="entry name" value="AT_hook"/>
    <property type="match status" value="2"/>
</dbReference>
<dbReference type="GO" id="GO:0003677">
    <property type="term" value="F:DNA binding"/>
    <property type="evidence" value="ECO:0007669"/>
    <property type="project" value="InterPro"/>
</dbReference>
<reference evidence="2 3" key="1">
    <citation type="submission" date="2021-06" db="EMBL/GenBank/DDBJ databases">
        <title>Caerostris extrusa draft genome.</title>
        <authorList>
            <person name="Kono N."/>
            <person name="Arakawa K."/>
        </authorList>
    </citation>
    <scope>NUCLEOTIDE SEQUENCE [LARGE SCALE GENOMIC DNA]</scope>
</reference>
<feature type="compositionally biased region" description="Low complexity" evidence="1">
    <location>
        <begin position="214"/>
        <end position="226"/>
    </location>
</feature>
<feature type="compositionally biased region" description="Polar residues" evidence="1">
    <location>
        <begin position="86"/>
        <end position="95"/>
    </location>
</feature>
<name>A0AAV4Y9L2_CAEEX</name>